<dbReference type="RefSeq" id="WP_010729189.1">
    <property type="nucleotide sequence ID" value="NZ_JAAHTD010000021.1"/>
</dbReference>
<gene>
    <name evidence="1" type="ORF">EGW36_12580</name>
</gene>
<accession>A0AB74CQG6</accession>
<name>A0AB74CQG6_ENTFC</name>
<reference evidence="1 2" key="1">
    <citation type="submission" date="2018-10" db="EMBL/GenBank/DDBJ databases">
        <title>Genotypes and phenotypes of Enterococci isolated from broiler chickens.</title>
        <authorList>
            <person name="Muhammad A.R."/>
            <person name="Diarra M.S."/>
        </authorList>
    </citation>
    <scope>NUCLEOTIDE SEQUENCE [LARGE SCALE GENOMIC DNA]</scope>
    <source>
        <strain evidence="1 2">P5 C A 35</strain>
    </source>
</reference>
<evidence type="ECO:0000313" key="2">
    <source>
        <dbReference type="Proteomes" id="UP000281752"/>
    </source>
</evidence>
<organism evidence="1 2">
    <name type="scientific">Enterococcus faecium</name>
    <name type="common">Streptococcus faecium</name>
    <dbReference type="NCBI Taxonomy" id="1352"/>
    <lineage>
        <taxon>Bacteria</taxon>
        <taxon>Bacillati</taxon>
        <taxon>Bacillota</taxon>
        <taxon>Bacilli</taxon>
        <taxon>Lactobacillales</taxon>
        <taxon>Enterococcaceae</taxon>
        <taxon>Enterococcus</taxon>
    </lineage>
</organism>
<dbReference type="EMBL" id="RKNM01000021">
    <property type="protein sequence ID" value="ROX53685.1"/>
    <property type="molecule type" value="Genomic_DNA"/>
</dbReference>
<evidence type="ECO:0000313" key="1">
    <source>
        <dbReference type="EMBL" id="ROX53685.1"/>
    </source>
</evidence>
<evidence type="ECO:0008006" key="3">
    <source>
        <dbReference type="Google" id="ProtNLM"/>
    </source>
</evidence>
<proteinExistence type="predicted"/>
<protein>
    <recommendedName>
        <fullName evidence="3">DNA-binding protein</fullName>
    </recommendedName>
</protein>
<sequence length="63" mass="7229">MHADKEKIEKLLFDTDITTYEISKQSSVAETTVSDLRKKKSSIEKMRFDNASKLTKYAESILS</sequence>
<comment type="caution">
    <text evidence="1">The sequence shown here is derived from an EMBL/GenBank/DDBJ whole genome shotgun (WGS) entry which is preliminary data.</text>
</comment>
<dbReference type="AlphaFoldDB" id="A0AB74CQG6"/>
<dbReference type="Proteomes" id="UP000281752">
    <property type="component" value="Unassembled WGS sequence"/>
</dbReference>